<dbReference type="EC" id="3.5.2.3" evidence="4"/>
<dbReference type="GO" id="GO:0006207">
    <property type="term" value="P:'de novo' pyrimidine nucleobase biosynthetic process"/>
    <property type="evidence" value="ECO:0007669"/>
    <property type="project" value="TreeGrafter"/>
</dbReference>
<comment type="cofactor">
    <cofactor evidence="1">
        <name>Zn(2+)</name>
        <dbReference type="ChEBI" id="CHEBI:29105"/>
    </cofactor>
</comment>
<sequence>MKDQYLIPAGYDAHVHLRDGNVAKVVTPTIRSGGCDSVMCMPNLVPPITTVAAALAYRERLQAIDPSIEYLVTLFLDESITPDVIREAKKAGVTGVKSYPKGTTTNSAGGVISYDPFFPTFAAMEEVDMVLNIHGEVPSDPSKDVSVLNAESKFLPTLLDIHKRFPRLRIVLEHVTTADAVAAVRACGPTVAGTITAHHLSLVIDNAVSDVFCFCKPVAKSPEDRRALLQALVSSGGKFFLGTDSAPHDISAKKGKGATAAGVFTQPFACQYILTALEEGIERGDIKDEEVTEELLRGFLSEWGRTFYKIEQSKAKILLKRGEQVIPEATKGLGIEIVNYRAGRQTWSLEWQS</sequence>
<gene>
    <name evidence="10" type="ORF">B0T11DRAFT_288359</name>
</gene>
<proteinExistence type="inferred from homology"/>
<evidence type="ECO:0000256" key="2">
    <source>
        <dbReference type="ARBA" id="ARBA00004880"/>
    </source>
</evidence>
<dbReference type="OrthoDB" id="1670005at2759"/>
<dbReference type="SUPFAM" id="SSF51556">
    <property type="entry name" value="Metallo-dependent hydrolases"/>
    <property type="match status" value="1"/>
</dbReference>
<dbReference type="UniPathway" id="UPA00070">
    <property type="reaction ID" value="UER00117"/>
</dbReference>
<protein>
    <recommendedName>
        <fullName evidence="4">dihydroorotase</fullName>
        <ecNumber evidence="4">3.5.2.3</ecNumber>
    </recommendedName>
</protein>
<dbReference type="Gene3D" id="3.20.20.140">
    <property type="entry name" value="Metal-dependent hydrolases"/>
    <property type="match status" value="1"/>
</dbReference>
<dbReference type="InterPro" id="IPR032466">
    <property type="entry name" value="Metal_Hydrolase"/>
</dbReference>
<dbReference type="FunFam" id="3.20.20.140:FF:000041">
    <property type="entry name" value="Dihydroorotase, variant"/>
    <property type="match status" value="1"/>
</dbReference>
<dbReference type="GO" id="GO:0005737">
    <property type="term" value="C:cytoplasm"/>
    <property type="evidence" value="ECO:0007669"/>
    <property type="project" value="TreeGrafter"/>
</dbReference>
<dbReference type="PROSITE" id="PS00483">
    <property type="entry name" value="DIHYDROOROTASE_2"/>
    <property type="match status" value="1"/>
</dbReference>
<evidence type="ECO:0000256" key="4">
    <source>
        <dbReference type="ARBA" id="ARBA00012860"/>
    </source>
</evidence>
<comment type="similarity">
    <text evidence="3">Belongs to the metallo-dependent hydrolases superfamily. DHOase family. Class II DHOase subfamily.</text>
</comment>
<dbReference type="InterPro" id="IPR004721">
    <property type="entry name" value="DHOdimr"/>
</dbReference>
<keyword evidence="6" id="KW-0378">Hydrolase</keyword>
<evidence type="ECO:0000256" key="5">
    <source>
        <dbReference type="ARBA" id="ARBA00022723"/>
    </source>
</evidence>
<comment type="pathway">
    <text evidence="2">Pyrimidine metabolism; UMP biosynthesis via de novo pathway; (S)-dihydroorotate from bicarbonate: step 3/3.</text>
</comment>
<dbReference type="AlphaFoldDB" id="A0A8K0T9B4"/>
<dbReference type="PIRSF" id="PIRSF001237">
    <property type="entry name" value="DHOdimr"/>
    <property type="match status" value="1"/>
</dbReference>
<organism evidence="10 11">
    <name type="scientific">Plectosphaerella cucumerina</name>
    <dbReference type="NCBI Taxonomy" id="40658"/>
    <lineage>
        <taxon>Eukaryota</taxon>
        <taxon>Fungi</taxon>
        <taxon>Dikarya</taxon>
        <taxon>Ascomycota</taxon>
        <taxon>Pezizomycotina</taxon>
        <taxon>Sordariomycetes</taxon>
        <taxon>Hypocreomycetidae</taxon>
        <taxon>Glomerellales</taxon>
        <taxon>Plectosphaerellaceae</taxon>
        <taxon>Plectosphaerella</taxon>
    </lineage>
</organism>
<dbReference type="HAMAP" id="MF_00219">
    <property type="entry name" value="PyrC_classII"/>
    <property type="match status" value="1"/>
</dbReference>
<dbReference type="InterPro" id="IPR006680">
    <property type="entry name" value="Amidohydro-rel"/>
</dbReference>
<accession>A0A8K0T9B4</accession>
<evidence type="ECO:0000256" key="7">
    <source>
        <dbReference type="ARBA" id="ARBA00022833"/>
    </source>
</evidence>
<evidence type="ECO:0000256" key="6">
    <source>
        <dbReference type="ARBA" id="ARBA00022801"/>
    </source>
</evidence>
<evidence type="ECO:0000256" key="8">
    <source>
        <dbReference type="ARBA" id="ARBA00022975"/>
    </source>
</evidence>
<reference evidence="10" key="1">
    <citation type="journal article" date="2021" name="Nat. Commun.">
        <title>Genetic determinants of endophytism in the Arabidopsis root mycobiome.</title>
        <authorList>
            <person name="Mesny F."/>
            <person name="Miyauchi S."/>
            <person name="Thiergart T."/>
            <person name="Pickel B."/>
            <person name="Atanasova L."/>
            <person name="Karlsson M."/>
            <person name="Huettel B."/>
            <person name="Barry K.W."/>
            <person name="Haridas S."/>
            <person name="Chen C."/>
            <person name="Bauer D."/>
            <person name="Andreopoulos W."/>
            <person name="Pangilinan J."/>
            <person name="LaButti K."/>
            <person name="Riley R."/>
            <person name="Lipzen A."/>
            <person name="Clum A."/>
            <person name="Drula E."/>
            <person name="Henrissat B."/>
            <person name="Kohler A."/>
            <person name="Grigoriev I.V."/>
            <person name="Martin F.M."/>
            <person name="Hacquard S."/>
        </authorList>
    </citation>
    <scope>NUCLEOTIDE SEQUENCE</scope>
    <source>
        <strain evidence="10">MPI-CAGE-AT-0016</strain>
    </source>
</reference>
<keyword evidence="5" id="KW-0479">Metal-binding</keyword>
<keyword evidence="8" id="KW-0665">Pyrimidine biosynthesis</keyword>
<dbReference type="Proteomes" id="UP000813385">
    <property type="component" value="Unassembled WGS sequence"/>
</dbReference>
<dbReference type="NCBIfam" id="TIGR00856">
    <property type="entry name" value="pyrC_dimer"/>
    <property type="match status" value="1"/>
</dbReference>
<dbReference type="PANTHER" id="PTHR43137">
    <property type="entry name" value="DIHYDROOROTASE"/>
    <property type="match status" value="1"/>
</dbReference>
<evidence type="ECO:0000313" key="11">
    <source>
        <dbReference type="Proteomes" id="UP000813385"/>
    </source>
</evidence>
<dbReference type="Pfam" id="PF01979">
    <property type="entry name" value="Amidohydro_1"/>
    <property type="match status" value="1"/>
</dbReference>
<dbReference type="EMBL" id="JAGPXD010000005">
    <property type="protein sequence ID" value="KAH7354283.1"/>
    <property type="molecule type" value="Genomic_DNA"/>
</dbReference>
<dbReference type="PANTHER" id="PTHR43137:SF1">
    <property type="entry name" value="DIHYDROOROTASE"/>
    <property type="match status" value="1"/>
</dbReference>
<keyword evidence="7" id="KW-0862">Zinc</keyword>
<comment type="caution">
    <text evidence="10">The sequence shown here is derived from an EMBL/GenBank/DDBJ whole genome shotgun (WGS) entry which is preliminary data.</text>
</comment>
<evidence type="ECO:0000259" key="9">
    <source>
        <dbReference type="Pfam" id="PF01979"/>
    </source>
</evidence>
<dbReference type="GO" id="GO:0044205">
    <property type="term" value="P:'de novo' UMP biosynthetic process"/>
    <property type="evidence" value="ECO:0007669"/>
    <property type="project" value="UniProtKB-UniPathway"/>
</dbReference>
<dbReference type="InterPro" id="IPR002195">
    <property type="entry name" value="Dihydroorotase_CS"/>
</dbReference>
<evidence type="ECO:0000256" key="1">
    <source>
        <dbReference type="ARBA" id="ARBA00001947"/>
    </source>
</evidence>
<keyword evidence="11" id="KW-1185">Reference proteome</keyword>
<name>A0A8K0T9B4_9PEZI</name>
<dbReference type="PROSITE" id="PS00482">
    <property type="entry name" value="DIHYDROOROTASE_1"/>
    <property type="match status" value="1"/>
</dbReference>
<evidence type="ECO:0000313" key="10">
    <source>
        <dbReference type="EMBL" id="KAH7354283.1"/>
    </source>
</evidence>
<dbReference type="GO" id="GO:0046872">
    <property type="term" value="F:metal ion binding"/>
    <property type="evidence" value="ECO:0007669"/>
    <property type="project" value="UniProtKB-KW"/>
</dbReference>
<dbReference type="GO" id="GO:0004151">
    <property type="term" value="F:dihydroorotase activity"/>
    <property type="evidence" value="ECO:0007669"/>
    <property type="project" value="UniProtKB-EC"/>
</dbReference>
<feature type="domain" description="Amidohydrolase-related" evidence="9">
    <location>
        <begin position="5"/>
        <end position="255"/>
    </location>
</feature>
<evidence type="ECO:0000256" key="3">
    <source>
        <dbReference type="ARBA" id="ARBA00005631"/>
    </source>
</evidence>